<name>A0A1G7YGH1_9ACTN</name>
<feature type="region of interest" description="Disordered" evidence="1">
    <location>
        <begin position="1"/>
        <end position="54"/>
    </location>
</feature>
<feature type="compositionally biased region" description="Gly residues" evidence="1">
    <location>
        <begin position="19"/>
        <end position="30"/>
    </location>
</feature>
<dbReference type="AlphaFoldDB" id="A0A1G7YGH1"/>
<feature type="region of interest" description="Disordered" evidence="1">
    <location>
        <begin position="79"/>
        <end position="131"/>
    </location>
</feature>
<keyword evidence="2" id="KW-1133">Transmembrane helix</keyword>
<reference evidence="3 4" key="1">
    <citation type="submission" date="2016-10" db="EMBL/GenBank/DDBJ databases">
        <authorList>
            <person name="de Groot N.N."/>
        </authorList>
    </citation>
    <scope>NUCLEOTIDE SEQUENCE [LARGE SCALE GENOMIC DNA]</scope>
    <source>
        <strain evidence="3 4">CGMCC 4.1859</strain>
    </source>
</reference>
<protein>
    <submittedName>
        <fullName evidence="3">Uncharacterized protein</fullName>
    </submittedName>
</protein>
<organism evidence="3 4">
    <name type="scientific">Streptomyces griseoaurantiacus</name>
    <dbReference type="NCBI Taxonomy" id="68213"/>
    <lineage>
        <taxon>Bacteria</taxon>
        <taxon>Bacillati</taxon>
        <taxon>Actinomycetota</taxon>
        <taxon>Actinomycetes</taxon>
        <taxon>Kitasatosporales</taxon>
        <taxon>Streptomycetaceae</taxon>
        <taxon>Streptomyces</taxon>
        <taxon>Streptomyces aurantiacus group</taxon>
    </lineage>
</organism>
<proteinExistence type="predicted"/>
<dbReference type="EMBL" id="FNAX01000040">
    <property type="protein sequence ID" value="SDG95349.1"/>
    <property type="molecule type" value="Genomic_DNA"/>
</dbReference>
<accession>A0A1G7YGH1</accession>
<dbReference type="OrthoDB" id="3209305at2"/>
<sequence length="299" mass="30806">MSPGGERGYGDASSRGDEGGYGDGGYGGTGQTRTRLPDRPGDVYGGARRGRGGSSRNTVTVVAVVVLLIAAIAFANRGGGGGGGDGSGSASNGSRSGDRAKSAPTTATGKRPVDTKTSGIPTGYAHDQQGAQSAATNYTVALASAEMFDTESRHTIVDTVYAPDVVAKLRSETDKAYTNKKFLAGIGLDEDGKAPSGQTFVSRVVPAGTKIGKLTDGDHLSVEVWYSSLFGLAGASSTNPVTESWYTTTYDLTWVGGDWKITDSRQKDGPVPVGADQKASTTDDMAKAVEEYGGFTYAR</sequence>
<dbReference type="Proteomes" id="UP000198614">
    <property type="component" value="Unassembled WGS sequence"/>
</dbReference>
<evidence type="ECO:0000313" key="3">
    <source>
        <dbReference type="EMBL" id="SDG95349.1"/>
    </source>
</evidence>
<evidence type="ECO:0000313" key="4">
    <source>
        <dbReference type="Proteomes" id="UP000198614"/>
    </source>
</evidence>
<keyword evidence="2" id="KW-0472">Membrane</keyword>
<keyword evidence="2" id="KW-0812">Transmembrane</keyword>
<gene>
    <name evidence="3" type="ORF">SAMN05216260_1406</name>
</gene>
<evidence type="ECO:0000256" key="1">
    <source>
        <dbReference type="SAM" id="MobiDB-lite"/>
    </source>
</evidence>
<evidence type="ECO:0000256" key="2">
    <source>
        <dbReference type="SAM" id="Phobius"/>
    </source>
</evidence>
<feature type="transmembrane region" description="Helical" evidence="2">
    <location>
        <begin position="58"/>
        <end position="75"/>
    </location>
</feature>